<accession>A0ABQ1LRF4</accession>
<feature type="chain" id="PRO_5047010957" evidence="2">
    <location>
        <begin position="27"/>
        <end position="428"/>
    </location>
</feature>
<gene>
    <name evidence="3" type="ORF">GCM10010974_08750</name>
</gene>
<keyword evidence="2" id="KW-0732">Signal</keyword>
<name>A0ABQ1LRF4_9MICO</name>
<keyword evidence="4" id="KW-1185">Reference proteome</keyword>
<comment type="caution">
    <text evidence="3">The sequence shown here is derived from an EMBL/GenBank/DDBJ whole genome shotgun (WGS) entry which is preliminary data.</text>
</comment>
<evidence type="ECO:0000313" key="4">
    <source>
        <dbReference type="Proteomes" id="UP000632322"/>
    </source>
</evidence>
<feature type="signal peptide" evidence="2">
    <location>
        <begin position="1"/>
        <end position="26"/>
    </location>
</feature>
<feature type="region of interest" description="Disordered" evidence="1">
    <location>
        <begin position="92"/>
        <end position="122"/>
    </location>
</feature>
<dbReference type="EMBL" id="BMJG01000001">
    <property type="protein sequence ID" value="GGC28513.1"/>
    <property type="molecule type" value="Genomic_DNA"/>
</dbReference>
<dbReference type="RefSeq" id="WP_181270620.1">
    <property type="nucleotide sequence ID" value="NZ_JABKDD010000001.1"/>
</dbReference>
<evidence type="ECO:0000256" key="2">
    <source>
        <dbReference type="SAM" id="SignalP"/>
    </source>
</evidence>
<evidence type="ECO:0000313" key="3">
    <source>
        <dbReference type="EMBL" id="GGC28513.1"/>
    </source>
</evidence>
<sequence>MRKRISLPAIVALALASSIVAMPASATSSEPNIDYSDHLEVTAGSSKLEVAKEDEGTTFYSLPAKKLSARSASAAPLSEVEAYEVRSPFQLDSEMGPDEVTDWTKPEQWDSSEGTSETKEVTAKPLPTMKATVPQVSRIDTSDGSTIKWPESATGEKTVIVNGNIVGTSEGSEIEVDSELLDEESTVQAASIDESGQPVTYTLPSVEAAKASSKKATVSAVSHKTFIPYKWVHLKGFKGLGCSVNSGKLPKTDIYHAGNNRSYKLPTSLSTVTAEKNYKTAMLARVAWEGPNGGKNILTMKGVGATKMYDFKKKHLATRTASSKHMYFKDATKGSSLARITFEVEVGNPFCVTGAIKHRSNFILHRSGVIQASGQGRDVPNHELAGFAASGNKFKWGWLSKSKLNSFDCLISNRSCKPQNWNGKVTLP</sequence>
<proteinExistence type="predicted"/>
<evidence type="ECO:0000256" key="1">
    <source>
        <dbReference type="SAM" id="MobiDB-lite"/>
    </source>
</evidence>
<reference evidence="4" key="1">
    <citation type="journal article" date="2019" name="Int. J. Syst. Evol. Microbiol.">
        <title>The Global Catalogue of Microorganisms (GCM) 10K type strain sequencing project: providing services to taxonomists for standard genome sequencing and annotation.</title>
        <authorList>
            <consortium name="The Broad Institute Genomics Platform"/>
            <consortium name="The Broad Institute Genome Sequencing Center for Infectious Disease"/>
            <person name="Wu L."/>
            <person name="Ma J."/>
        </authorList>
    </citation>
    <scope>NUCLEOTIDE SEQUENCE [LARGE SCALE GENOMIC DNA]</scope>
    <source>
        <strain evidence="4">CGMCC 1.15472</strain>
    </source>
</reference>
<protein>
    <submittedName>
        <fullName evidence="3">Uncharacterized protein</fullName>
    </submittedName>
</protein>
<organism evidence="3 4">
    <name type="scientific">Brevibacterium sediminis</name>
    <dbReference type="NCBI Taxonomy" id="1857024"/>
    <lineage>
        <taxon>Bacteria</taxon>
        <taxon>Bacillati</taxon>
        <taxon>Actinomycetota</taxon>
        <taxon>Actinomycetes</taxon>
        <taxon>Micrococcales</taxon>
        <taxon>Brevibacteriaceae</taxon>
        <taxon>Brevibacterium</taxon>
    </lineage>
</organism>
<dbReference type="Proteomes" id="UP000632322">
    <property type="component" value="Unassembled WGS sequence"/>
</dbReference>